<dbReference type="InterPro" id="IPR036779">
    <property type="entry name" value="LysM_dom_sf"/>
</dbReference>
<dbReference type="Gene3D" id="3.10.350.10">
    <property type="entry name" value="LysM domain"/>
    <property type="match status" value="3"/>
</dbReference>
<comment type="caution">
    <text evidence="5">The sequence shown here is derived from an EMBL/GenBank/DDBJ whole genome shotgun (WGS) entry which is preliminary data.</text>
</comment>
<dbReference type="PANTHER" id="PTHR34997">
    <property type="entry name" value="AM15"/>
    <property type="match status" value="1"/>
</dbReference>
<dbReference type="Proteomes" id="UP001610334">
    <property type="component" value="Unassembled WGS sequence"/>
</dbReference>
<evidence type="ECO:0000256" key="3">
    <source>
        <dbReference type="SAM" id="Phobius"/>
    </source>
</evidence>
<evidence type="ECO:0000256" key="2">
    <source>
        <dbReference type="ARBA" id="ARBA00023026"/>
    </source>
</evidence>
<protein>
    <recommendedName>
        <fullName evidence="4">LysM domain-containing protein</fullName>
    </recommendedName>
</protein>
<accession>A0ABR4GVY5</accession>
<keyword evidence="2" id="KW-0843">Virulence</keyword>
<dbReference type="Pfam" id="PF01476">
    <property type="entry name" value="LysM"/>
    <property type="match status" value="1"/>
</dbReference>
<dbReference type="SMART" id="SM00257">
    <property type="entry name" value="LysM"/>
    <property type="match status" value="2"/>
</dbReference>
<dbReference type="SUPFAM" id="SSF54106">
    <property type="entry name" value="LysM domain"/>
    <property type="match status" value="1"/>
</dbReference>
<sequence length="480" mass="52455">MKALGVLRTARLRNLAVFCCLIPLLLYILYVLASQHGHTGQHLPHHDNPQTIAESKDTTGGRNFPGFTIYTQDELPESFSDDCITALSATVKCQDTVFSFGEPSYHGSLGDIELTDAVCDSGCGESLATWFNNAQTYCSGYSLYNSPPEIYGGNMWAGWNETCYRDPTSGFYCNEVIRNFTRVATVEDMPLNEMCSYCYITKLQMMQSSPYSYYDDFYKANLETVQSKCGVSGDTSIPPPLVTEEPEEEAPFCLSDVTYTTVEGDTCTSIALNFSVASVALYIGNQGLIRDCSRVVPDQKLCIPLSCQYTHVLQDDDTCDSIEDANFDIMFDSTTATSFTLRDLNPWIDPFCTNLHDTSTAHGRVLCLSPQGGVYTATNPAMPGYDPNADRSGWGSYPVELPENATVAEGTTLRCGEWHTALRGETCPAICVQAGITHPLFVAVNPSLGSDSVACSNSLVPGLTYCTGPLRGWDYTVSSV</sequence>
<organism evidence="5 6">
    <name type="scientific">Aspergillus granulosus</name>
    <dbReference type="NCBI Taxonomy" id="176169"/>
    <lineage>
        <taxon>Eukaryota</taxon>
        <taxon>Fungi</taxon>
        <taxon>Dikarya</taxon>
        <taxon>Ascomycota</taxon>
        <taxon>Pezizomycotina</taxon>
        <taxon>Eurotiomycetes</taxon>
        <taxon>Eurotiomycetidae</taxon>
        <taxon>Eurotiales</taxon>
        <taxon>Aspergillaceae</taxon>
        <taxon>Aspergillus</taxon>
        <taxon>Aspergillus subgen. Nidulantes</taxon>
    </lineage>
</organism>
<keyword evidence="3" id="KW-1133">Transmembrane helix</keyword>
<dbReference type="InterPro" id="IPR052210">
    <property type="entry name" value="LysM1-like"/>
</dbReference>
<evidence type="ECO:0000256" key="1">
    <source>
        <dbReference type="ARBA" id="ARBA00022669"/>
    </source>
</evidence>
<dbReference type="PROSITE" id="PS51782">
    <property type="entry name" value="LYSM"/>
    <property type="match status" value="1"/>
</dbReference>
<gene>
    <name evidence="5" type="ORF">BJX63DRAFT_99406</name>
</gene>
<dbReference type="PANTHER" id="PTHR34997:SF16">
    <property type="entry name" value="LYSM DOMAIN-CONTAINING PROTEIN"/>
    <property type="match status" value="1"/>
</dbReference>
<dbReference type="CDD" id="cd00118">
    <property type="entry name" value="LysM"/>
    <property type="match status" value="1"/>
</dbReference>
<evidence type="ECO:0000313" key="6">
    <source>
        <dbReference type="Proteomes" id="UP001610334"/>
    </source>
</evidence>
<dbReference type="EMBL" id="JBFXLT010000166">
    <property type="protein sequence ID" value="KAL2802724.1"/>
    <property type="molecule type" value="Genomic_DNA"/>
</dbReference>
<name>A0ABR4GVY5_9EURO</name>
<evidence type="ECO:0000313" key="5">
    <source>
        <dbReference type="EMBL" id="KAL2802724.1"/>
    </source>
</evidence>
<feature type="domain" description="LysM" evidence="4">
    <location>
        <begin position="257"/>
        <end position="303"/>
    </location>
</feature>
<feature type="transmembrane region" description="Helical" evidence="3">
    <location>
        <begin position="12"/>
        <end position="33"/>
    </location>
</feature>
<proteinExistence type="predicted"/>
<keyword evidence="6" id="KW-1185">Reference proteome</keyword>
<evidence type="ECO:0000259" key="4">
    <source>
        <dbReference type="PROSITE" id="PS51782"/>
    </source>
</evidence>
<reference evidence="5 6" key="1">
    <citation type="submission" date="2024-07" db="EMBL/GenBank/DDBJ databases">
        <title>Section-level genome sequencing and comparative genomics of Aspergillus sections Usti and Cavernicolus.</title>
        <authorList>
            <consortium name="Lawrence Berkeley National Laboratory"/>
            <person name="Nybo J.L."/>
            <person name="Vesth T.C."/>
            <person name="Theobald S."/>
            <person name="Frisvad J.C."/>
            <person name="Larsen T.O."/>
            <person name="Kjaerboelling I."/>
            <person name="Rothschild-Mancinelli K."/>
            <person name="Lyhne E.K."/>
            <person name="Kogle M.E."/>
            <person name="Barry K."/>
            <person name="Clum A."/>
            <person name="Na H."/>
            <person name="Ledsgaard L."/>
            <person name="Lin J."/>
            <person name="Lipzen A."/>
            <person name="Kuo A."/>
            <person name="Riley R."/>
            <person name="Mondo S."/>
            <person name="Labutti K."/>
            <person name="Haridas S."/>
            <person name="Pangalinan J."/>
            <person name="Salamov A.A."/>
            <person name="Simmons B.A."/>
            <person name="Magnuson J.K."/>
            <person name="Chen J."/>
            <person name="Drula E."/>
            <person name="Henrissat B."/>
            <person name="Wiebenga A."/>
            <person name="Lubbers R.J."/>
            <person name="Gomes A.C."/>
            <person name="Makela M.R."/>
            <person name="Stajich J."/>
            <person name="Grigoriev I.V."/>
            <person name="Mortensen U.H."/>
            <person name="De Vries R.P."/>
            <person name="Baker S.E."/>
            <person name="Andersen M.R."/>
        </authorList>
    </citation>
    <scope>NUCLEOTIDE SEQUENCE [LARGE SCALE GENOMIC DNA]</scope>
    <source>
        <strain evidence="5 6">CBS 588.65</strain>
    </source>
</reference>
<keyword evidence="3" id="KW-0812">Transmembrane</keyword>
<keyword evidence="3" id="KW-0472">Membrane</keyword>
<dbReference type="InterPro" id="IPR018392">
    <property type="entry name" value="LysM"/>
</dbReference>
<keyword evidence="1" id="KW-0147">Chitin-binding</keyword>